<protein>
    <submittedName>
        <fullName evidence="1">Uncharacterized protein</fullName>
    </submittedName>
</protein>
<keyword evidence="2" id="KW-1185">Reference proteome</keyword>
<proteinExistence type="predicted"/>
<reference evidence="1 2" key="1">
    <citation type="submission" date="2019-04" db="EMBL/GenBank/DDBJ databases">
        <title>Kribbella sp. NEAU-THZ 27 nov., a novel actinomycete isolated from soil.</title>
        <authorList>
            <person name="Duan L."/>
        </authorList>
    </citation>
    <scope>NUCLEOTIDE SEQUENCE [LARGE SCALE GENOMIC DNA]</scope>
    <source>
        <strain evidence="2">NEAU-THZ27</strain>
    </source>
</reference>
<dbReference type="RefSeq" id="WP_137253691.1">
    <property type="nucleotide sequence ID" value="NZ_JBHSPQ010000001.1"/>
</dbReference>
<gene>
    <name evidence="1" type="ORF">FDA38_09785</name>
</gene>
<accession>A0A4U3M2N1</accession>
<dbReference type="OrthoDB" id="1822491at2"/>
<name>A0A4U3M2N1_9ACTN</name>
<organism evidence="1 2">
    <name type="scientific">Kribbella jiaozuonensis</name>
    <dbReference type="NCBI Taxonomy" id="2575441"/>
    <lineage>
        <taxon>Bacteria</taxon>
        <taxon>Bacillati</taxon>
        <taxon>Actinomycetota</taxon>
        <taxon>Actinomycetes</taxon>
        <taxon>Propionibacteriales</taxon>
        <taxon>Kribbellaceae</taxon>
        <taxon>Kribbella</taxon>
    </lineage>
</organism>
<comment type="caution">
    <text evidence="1">The sequence shown here is derived from an EMBL/GenBank/DDBJ whole genome shotgun (WGS) entry which is preliminary data.</text>
</comment>
<evidence type="ECO:0000313" key="2">
    <source>
        <dbReference type="Proteomes" id="UP000305836"/>
    </source>
</evidence>
<sequence length="76" mass="8698">MYDHVTAEMERQILEALEERFLSSVLALDDDERAKLLTWVPVIEDTVQKAQQEAAQVATKLVGVDFRSHDPSNENR</sequence>
<dbReference type="AlphaFoldDB" id="A0A4U3M2N1"/>
<dbReference type="Proteomes" id="UP000305836">
    <property type="component" value="Unassembled WGS sequence"/>
</dbReference>
<evidence type="ECO:0000313" key="1">
    <source>
        <dbReference type="EMBL" id="TKK83005.1"/>
    </source>
</evidence>
<dbReference type="EMBL" id="SZPZ01000001">
    <property type="protein sequence ID" value="TKK83005.1"/>
    <property type="molecule type" value="Genomic_DNA"/>
</dbReference>